<keyword evidence="4" id="KW-1185">Reference proteome</keyword>
<evidence type="ECO:0000256" key="2">
    <source>
        <dbReference type="ARBA" id="ARBA00022679"/>
    </source>
</evidence>
<reference evidence="3 4" key="1">
    <citation type="submission" date="2019-09" db="EMBL/GenBank/DDBJ databases">
        <authorList>
            <person name="Silva M."/>
            <person name="Pereira G."/>
            <person name="Lopes-Da-Costa L."/>
            <person name="Silva E."/>
        </authorList>
    </citation>
    <scope>NUCLEOTIDE SEQUENCE [LARGE SCALE GENOMIC DNA]</scope>
    <source>
        <strain evidence="3 4">FMV-PI01</strain>
    </source>
</reference>
<keyword evidence="2 3" id="KW-0808">Transferase</keyword>
<keyword evidence="1" id="KW-0328">Glycosyltransferase</keyword>
<dbReference type="GO" id="GO:0016758">
    <property type="term" value="F:hexosyltransferase activity"/>
    <property type="evidence" value="ECO:0007669"/>
    <property type="project" value="TreeGrafter"/>
</dbReference>
<evidence type="ECO:0000313" key="4">
    <source>
        <dbReference type="Proteomes" id="UP000476338"/>
    </source>
</evidence>
<dbReference type="Pfam" id="PF03808">
    <property type="entry name" value="Glyco_tran_WecG"/>
    <property type="match status" value="1"/>
</dbReference>
<reference evidence="3 4" key="2">
    <citation type="submission" date="2020-03" db="EMBL/GenBank/DDBJ databases">
        <title>Campylobacter portucalensis sp. nov., a new species of Campylobacter isolated from the reproductive tract of bulls.</title>
        <authorList>
            <person name="Silva M.F."/>
            <person name="Pereira G."/>
            <person name="Carneiro C."/>
            <person name="Hemphill A."/>
            <person name="Mateus L."/>
            <person name="Lopes-Da-Costa L."/>
            <person name="Silva E."/>
        </authorList>
    </citation>
    <scope>NUCLEOTIDE SEQUENCE [LARGE SCALE GENOMIC DNA]</scope>
    <source>
        <strain evidence="3 4">FMV-PI01</strain>
    </source>
</reference>
<evidence type="ECO:0000256" key="1">
    <source>
        <dbReference type="ARBA" id="ARBA00022676"/>
    </source>
</evidence>
<accession>A0A6L5WK03</accession>
<name>A0A6L5WK03_9BACT</name>
<dbReference type="NCBIfam" id="TIGR00696">
    <property type="entry name" value="wecG_tagA_cpsF"/>
    <property type="match status" value="1"/>
</dbReference>
<dbReference type="PANTHER" id="PTHR34136:SF1">
    <property type="entry name" value="UDP-N-ACETYL-D-MANNOSAMINURONIC ACID TRANSFERASE"/>
    <property type="match status" value="1"/>
</dbReference>
<comment type="caution">
    <text evidence="3">The sequence shown here is derived from an EMBL/GenBank/DDBJ whole genome shotgun (WGS) entry which is preliminary data.</text>
</comment>
<dbReference type="InterPro" id="IPR004629">
    <property type="entry name" value="WecG_TagA_CpsF"/>
</dbReference>
<dbReference type="CDD" id="cd06533">
    <property type="entry name" value="Glyco_transf_WecG_TagA"/>
    <property type="match status" value="1"/>
</dbReference>
<protein>
    <submittedName>
        <fullName evidence="3">WecB/TagA/CpsF family glycosyltransferase</fullName>
    </submittedName>
</protein>
<gene>
    <name evidence="3" type="ORF">F1B92_06235</name>
</gene>
<dbReference type="Proteomes" id="UP000476338">
    <property type="component" value="Unassembled WGS sequence"/>
</dbReference>
<dbReference type="PANTHER" id="PTHR34136">
    <property type="match status" value="1"/>
</dbReference>
<dbReference type="AlphaFoldDB" id="A0A6L5WK03"/>
<organism evidence="3 4">
    <name type="scientific">Campylobacter portucalensis</name>
    <dbReference type="NCBI Taxonomy" id="2608384"/>
    <lineage>
        <taxon>Bacteria</taxon>
        <taxon>Pseudomonadati</taxon>
        <taxon>Campylobacterota</taxon>
        <taxon>Epsilonproteobacteria</taxon>
        <taxon>Campylobacterales</taxon>
        <taxon>Campylobacteraceae</taxon>
        <taxon>Campylobacter</taxon>
    </lineage>
</organism>
<dbReference type="EMBL" id="VWSJ01000024">
    <property type="protein sequence ID" value="MSN96762.1"/>
    <property type="molecule type" value="Genomic_DNA"/>
</dbReference>
<sequence length="226" mass="27044">MIEVLDILKNQNKKSNLTTFLNPYSYCLARKHKELFKHFNIKIDGILLVKFLKFAGFDFKRESFDMTSLAPEIFNQCINEDKKIFIVGTNQQNLDQTINNIKDKFRGINIIGCRNGYFTKDERVEFIDYLVKLNPDILICGMGAVLQEEFLLDLKKSNWGGVGYTCGGFLHQSSNSLMYYPKWMDRYHLRWLYRFFKEPIVRKRILIDYPKFLFLFMYDYFKYKNK</sequence>
<evidence type="ECO:0000313" key="3">
    <source>
        <dbReference type="EMBL" id="MSN96762.1"/>
    </source>
</evidence>
<proteinExistence type="predicted"/>